<sequence>AVDEEEEPNNDVTETEAVRLDAVLHTFAK</sequence>
<proteinExistence type="predicted"/>
<reference evidence="1 2" key="1">
    <citation type="submission" date="2015-04" db="EMBL/GenBank/DDBJ databases">
        <title>Draft genome of the roundworm Trichinella nativa.</title>
        <authorList>
            <person name="Mitreva M."/>
        </authorList>
    </citation>
    <scope>NUCLEOTIDE SEQUENCE [LARGE SCALE GENOMIC DNA]</scope>
    <source>
        <strain evidence="1 2">ISS45</strain>
    </source>
</reference>
<comment type="caution">
    <text evidence="1">The sequence shown here is derived from an EMBL/GenBank/DDBJ whole genome shotgun (WGS) entry which is preliminary data.</text>
</comment>
<accession>A0A1Y3ERL0</accession>
<feature type="non-terminal residue" evidence="1">
    <location>
        <position position="1"/>
    </location>
</feature>
<dbReference type="EMBL" id="LVZM01003733">
    <property type="protein sequence ID" value="OUC47812.1"/>
    <property type="molecule type" value="Genomic_DNA"/>
</dbReference>
<dbReference type="AlphaFoldDB" id="A0A1Y3ERL0"/>
<protein>
    <submittedName>
        <fullName evidence="1">Uncharacterized protein</fullName>
    </submittedName>
</protein>
<evidence type="ECO:0000313" key="2">
    <source>
        <dbReference type="Proteomes" id="UP000243006"/>
    </source>
</evidence>
<gene>
    <name evidence="1" type="ORF">D917_06636</name>
</gene>
<evidence type="ECO:0000313" key="1">
    <source>
        <dbReference type="EMBL" id="OUC47812.1"/>
    </source>
</evidence>
<dbReference type="Proteomes" id="UP000243006">
    <property type="component" value="Unassembled WGS sequence"/>
</dbReference>
<name>A0A1Y3ERL0_9BILA</name>
<organism evidence="1 2">
    <name type="scientific">Trichinella nativa</name>
    <dbReference type="NCBI Taxonomy" id="6335"/>
    <lineage>
        <taxon>Eukaryota</taxon>
        <taxon>Metazoa</taxon>
        <taxon>Ecdysozoa</taxon>
        <taxon>Nematoda</taxon>
        <taxon>Enoplea</taxon>
        <taxon>Dorylaimia</taxon>
        <taxon>Trichinellida</taxon>
        <taxon>Trichinellidae</taxon>
        <taxon>Trichinella</taxon>
    </lineage>
</organism>